<evidence type="ECO:0000256" key="1">
    <source>
        <dbReference type="ARBA" id="ARBA00004127"/>
    </source>
</evidence>
<keyword evidence="3 7" id="KW-0812">Transmembrane</keyword>
<sequence length="283" mass="31775">MTITIHTLLLAISQALGWTYTLIWSVSLYPQLFHNYRRRATEGFSLDFALLNVLGLCGYTVFNGSLLFSSVIRAQYADRHPQSPEPPVHLNDFFYALHGAVICGLIYSQFQWPALWNIDRKGAQQMPGRVTMILLGVCFAIVVVDVLGVCYFPALGAGEWIDVIYLIGNIKLFLTIIKYTPQAWLNYRRQSTRGFCMVAILMDFTGGMLSLVQLFIDTALQNDWSGAAGNAPKLVLGNITILFDVILMVQHYCLYARTSRPETVRPVETDPLLGAEDGRVVRE</sequence>
<keyword evidence="2" id="KW-0813">Transport</keyword>
<feature type="transmembrane region" description="Helical" evidence="7">
    <location>
        <begin position="160"/>
        <end position="180"/>
    </location>
</feature>
<dbReference type="AlphaFoldDB" id="A0A317X2B0"/>
<gene>
    <name evidence="8" type="ORF">BO70DRAFT_367480</name>
</gene>
<dbReference type="PANTHER" id="PTHR13131">
    <property type="entry name" value="CYSTINOSIN"/>
    <property type="match status" value="1"/>
</dbReference>
<name>A0A317X2B0_9EURO</name>
<evidence type="ECO:0000256" key="4">
    <source>
        <dbReference type="ARBA" id="ARBA00022737"/>
    </source>
</evidence>
<feature type="transmembrane region" description="Helical" evidence="7">
    <location>
        <begin position="6"/>
        <end position="29"/>
    </location>
</feature>
<dbReference type="Pfam" id="PF04193">
    <property type="entry name" value="PQ-loop"/>
    <property type="match status" value="2"/>
</dbReference>
<dbReference type="Proteomes" id="UP000247233">
    <property type="component" value="Unassembled WGS sequence"/>
</dbReference>
<keyword evidence="9" id="KW-1185">Reference proteome</keyword>
<feature type="transmembrane region" description="Helical" evidence="7">
    <location>
        <begin position="50"/>
        <end position="73"/>
    </location>
</feature>
<protein>
    <submittedName>
        <fullName evidence="8">Putative L-cystine transporter</fullName>
    </submittedName>
</protein>
<evidence type="ECO:0000256" key="5">
    <source>
        <dbReference type="ARBA" id="ARBA00022989"/>
    </source>
</evidence>
<organism evidence="8 9">
    <name type="scientific">Aspergillus heteromorphus CBS 117.55</name>
    <dbReference type="NCBI Taxonomy" id="1448321"/>
    <lineage>
        <taxon>Eukaryota</taxon>
        <taxon>Fungi</taxon>
        <taxon>Dikarya</taxon>
        <taxon>Ascomycota</taxon>
        <taxon>Pezizomycotina</taxon>
        <taxon>Eurotiomycetes</taxon>
        <taxon>Eurotiomycetidae</taxon>
        <taxon>Eurotiales</taxon>
        <taxon>Aspergillaceae</taxon>
        <taxon>Aspergillus</taxon>
        <taxon>Aspergillus subgen. Circumdati</taxon>
    </lineage>
</organism>
<dbReference type="PANTHER" id="PTHR13131:SF5">
    <property type="entry name" value="CYSTINOSIN"/>
    <property type="match status" value="1"/>
</dbReference>
<dbReference type="EMBL" id="MSFL01000001">
    <property type="protein sequence ID" value="PWY92281.1"/>
    <property type="molecule type" value="Genomic_DNA"/>
</dbReference>
<evidence type="ECO:0000256" key="2">
    <source>
        <dbReference type="ARBA" id="ARBA00022448"/>
    </source>
</evidence>
<keyword evidence="4" id="KW-0677">Repeat</keyword>
<dbReference type="OrthoDB" id="75720at2759"/>
<comment type="caution">
    <text evidence="8">The sequence shown here is derived from an EMBL/GenBank/DDBJ whole genome shotgun (WGS) entry which is preliminary data.</text>
</comment>
<keyword evidence="6 7" id="KW-0472">Membrane</keyword>
<evidence type="ECO:0000313" key="8">
    <source>
        <dbReference type="EMBL" id="PWY92281.1"/>
    </source>
</evidence>
<dbReference type="InterPro" id="IPR006603">
    <property type="entry name" value="PQ-loop_rpt"/>
</dbReference>
<evidence type="ECO:0000256" key="3">
    <source>
        <dbReference type="ARBA" id="ARBA00022692"/>
    </source>
</evidence>
<dbReference type="GO" id="GO:0012505">
    <property type="term" value="C:endomembrane system"/>
    <property type="evidence" value="ECO:0007669"/>
    <property type="project" value="UniProtKB-SubCell"/>
</dbReference>
<reference evidence="8 9" key="1">
    <citation type="submission" date="2016-12" db="EMBL/GenBank/DDBJ databases">
        <title>The genomes of Aspergillus section Nigri reveals drivers in fungal speciation.</title>
        <authorList>
            <consortium name="DOE Joint Genome Institute"/>
            <person name="Vesth T.C."/>
            <person name="Nybo J."/>
            <person name="Theobald S."/>
            <person name="Brandl J."/>
            <person name="Frisvad J.C."/>
            <person name="Nielsen K.F."/>
            <person name="Lyhne E.K."/>
            <person name="Kogle M.E."/>
            <person name="Kuo A."/>
            <person name="Riley R."/>
            <person name="Clum A."/>
            <person name="Nolan M."/>
            <person name="Lipzen A."/>
            <person name="Salamov A."/>
            <person name="Henrissat B."/>
            <person name="Wiebenga A."/>
            <person name="De Vries R.P."/>
            <person name="Grigoriev I.V."/>
            <person name="Mortensen U.H."/>
            <person name="Andersen M.R."/>
            <person name="Baker S.E."/>
        </authorList>
    </citation>
    <scope>NUCLEOTIDE SEQUENCE [LARGE SCALE GENOMIC DNA]</scope>
    <source>
        <strain evidence="8 9">CBS 117.55</strain>
    </source>
</reference>
<dbReference type="GO" id="GO:0015184">
    <property type="term" value="F:L-cystine transmembrane transporter activity"/>
    <property type="evidence" value="ECO:0007669"/>
    <property type="project" value="TreeGrafter"/>
</dbReference>
<proteinExistence type="predicted"/>
<dbReference type="Gene3D" id="1.20.1280.290">
    <property type="match status" value="2"/>
</dbReference>
<feature type="transmembrane region" description="Helical" evidence="7">
    <location>
        <begin position="236"/>
        <end position="255"/>
    </location>
</feature>
<dbReference type="GeneID" id="37066801"/>
<feature type="transmembrane region" description="Helical" evidence="7">
    <location>
        <begin position="192"/>
        <end position="216"/>
    </location>
</feature>
<dbReference type="SMART" id="SM00679">
    <property type="entry name" value="CTNS"/>
    <property type="match status" value="2"/>
</dbReference>
<dbReference type="GO" id="GO:0000324">
    <property type="term" value="C:fungal-type vacuole"/>
    <property type="evidence" value="ECO:0007669"/>
    <property type="project" value="TreeGrafter"/>
</dbReference>
<evidence type="ECO:0000313" key="9">
    <source>
        <dbReference type="Proteomes" id="UP000247233"/>
    </source>
</evidence>
<dbReference type="VEuPathDB" id="FungiDB:BO70DRAFT_367480"/>
<evidence type="ECO:0000256" key="7">
    <source>
        <dbReference type="SAM" id="Phobius"/>
    </source>
</evidence>
<dbReference type="InterPro" id="IPR005282">
    <property type="entry name" value="LC_transporter"/>
</dbReference>
<keyword evidence="5 7" id="KW-1133">Transmembrane helix</keyword>
<comment type="subcellular location">
    <subcellularLocation>
        <location evidence="1">Endomembrane system</location>
        <topology evidence="1">Multi-pass membrane protein</topology>
    </subcellularLocation>
</comment>
<feature type="transmembrane region" description="Helical" evidence="7">
    <location>
        <begin position="130"/>
        <end position="154"/>
    </location>
</feature>
<dbReference type="GO" id="GO:0005774">
    <property type="term" value="C:vacuolar membrane"/>
    <property type="evidence" value="ECO:0007669"/>
    <property type="project" value="TreeGrafter"/>
</dbReference>
<accession>A0A317X2B0</accession>
<evidence type="ECO:0000256" key="6">
    <source>
        <dbReference type="ARBA" id="ARBA00023136"/>
    </source>
</evidence>
<dbReference type="RefSeq" id="XP_025404020.1">
    <property type="nucleotide sequence ID" value="XM_025544564.1"/>
</dbReference>